<dbReference type="SMART" id="SM00857">
    <property type="entry name" value="Resolvase"/>
    <property type="match status" value="1"/>
</dbReference>
<dbReference type="EMBL" id="JBHMBK010000021">
    <property type="protein sequence ID" value="MFB9687663.1"/>
    <property type="molecule type" value="Genomic_DNA"/>
</dbReference>
<evidence type="ECO:0000313" key="3">
    <source>
        <dbReference type="EMBL" id="MFB9687663.1"/>
    </source>
</evidence>
<dbReference type="InterPro" id="IPR006119">
    <property type="entry name" value="Resolv_N"/>
</dbReference>
<feature type="domain" description="Recombinase" evidence="2">
    <location>
        <begin position="174"/>
        <end position="287"/>
    </location>
</feature>
<keyword evidence="4" id="KW-1185">Reference proteome</keyword>
<feature type="coiled-coil region" evidence="1">
    <location>
        <begin position="359"/>
        <end position="386"/>
    </location>
</feature>
<comment type="caution">
    <text evidence="3">The sequence shown here is derived from an EMBL/GenBank/DDBJ whole genome shotgun (WGS) entry which is preliminary data.</text>
</comment>
<dbReference type="Proteomes" id="UP001589535">
    <property type="component" value="Unassembled WGS sequence"/>
</dbReference>
<name>A0ABV5UCI9_9PSEU</name>
<gene>
    <name evidence="3" type="ORF">ACFFTO_26085</name>
</gene>
<reference evidence="3 4" key="1">
    <citation type="submission" date="2024-09" db="EMBL/GenBank/DDBJ databases">
        <authorList>
            <person name="Sun Q."/>
            <person name="Mori K."/>
        </authorList>
    </citation>
    <scope>NUCLEOTIDE SEQUENCE [LARGE SCALE GENOMIC DNA]</scope>
    <source>
        <strain evidence="3 4">JCM 13852</strain>
    </source>
</reference>
<dbReference type="Pfam" id="PF00239">
    <property type="entry name" value="Resolvase"/>
    <property type="match status" value="1"/>
</dbReference>
<dbReference type="PANTHER" id="PTHR30461">
    <property type="entry name" value="DNA-INVERTASE FROM LAMBDOID PROPHAGE"/>
    <property type="match status" value="1"/>
</dbReference>
<proteinExistence type="predicted"/>
<organism evidence="3 4">
    <name type="scientific">Amycolatopsis plumensis</name>
    <dbReference type="NCBI Taxonomy" id="236508"/>
    <lineage>
        <taxon>Bacteria</taxon>
        <taxon>Bacillati</taxon>
        <taxon>Actinomycetota</taxon>
        <taxon>Actinomycetes</taxon>
        <taxon>Pseudonocardiales</taxon>
        <taxon>Pseudonocardiaceae</taxon>
        <taxon>Amycolatopsis</taxon>
    </lineage>
</organism>
<dbReference type="InterPro" id="IPR038109">
    <property type="entry name" value="DNA_bind_recomb_sf"/>
</dbReference>
<dbReference type="InterPro" id="IPR011109">
    <property type="entry name" value="DNA_bind_recombinase_dom"/>
</dbReference>
<sequence>MRPAKKQLIDAVTPVPKRGNRVVIYARVSVDRGKSTEGQVSECRAWAEREGYVVVAVIVESGSASRHAKKARKRWPEVAQLIADGQVDMLMTVEFSRATRELEFYAGLRNACADARVLWWYGGTIFDMSKREDRFRTGLDALRAEDEADQISERAARGHRGGAARGRPPVGSAPWGYRRVYDERTGVLAGQEPDPVTAPLVREVADRIVAGETVYAVIRDLNAREVPTPRGGKQWHNATLKQALTRPALAGLRVHQGAVVGEGDWKPLLTIDEHHQLVERLNDPAKRQQRDGAIKHLLTGLARCAVCEASLRFLPHKTGPKYQCSGKYCVMRGEAFVDSIVRLAVIKRMDREDASRLYLRDTSDEARRARDHLAMLKLQMEQYYQQAESDDEDERLSPAGLARMERKYLPQIEQAERQLAAVRTAQSPLITRLVEGDAASVWDDELSVAQRREVVRSIITVHLDRAATRSRPDPRSVRIEFTSSAAAS</sequence>
<evidence type="ECO:0000313" key="4">
    <source>
        <dbReference type="Proteomes" id="UP001589535"/>
    </source>
</evidence>
<keyword evidence="1" id="KW-0175">Coiled coil</keyword>
<evidence type="ECO:0000259" key="2">
    <source>
        <dbReference type="PROSITE" id="PS51737"/>
    </source>
</evidence>
<dbReference type="CDD" id="cd00338">
    <property type="entry name" value="Ser_Recombinase"/>
    <property type="match status" value="1"/>
</dbReference>
<dbReference type="PANTHER" id="PTHR30461:SF23">
    <property type="entry name" value="DNA RECOMBINASE-RELATED"/>
    <property type="match status" value="1"/>
</dbReference>
<protein>
    <submittedName>
        <fullName evidence="3">Recombinase family protein</fullName>
    </submittedName>
</protein>
<dbReference type="PROSITE" id="PS51737">
    <property type="entry name" value="RECOMBINASE_DNA_BIND"/>
    <property type="match status" value="1"/>
</dbReference>
<dbReference type="Pfam" id="PF07508">
    <property type="entry name" value="Recombinase"/>
    <property type="match status" value="1"/>
</dbReference>
<accession>A0ABV5UCI9</accession>
<dbReference type="SUPFAM" id="SSF53041">
    <property type="entry name" value="Resolvase-like"/>
    <property type="match status" value="1"/>
</dbReference>
<dbReference type="RefSeq" id="WP_378198392.1">
    <property type="nucleotide sequence ID" value="NZ_JBHMBK010000021.1"/>
</dbReference>
<evidence type="ECO:0000256" key="1">
    <source>
        <dbReference type="SAM" id="Coils"/>
    </source>
</evidence>
<dbReference type="InterPro" id="IPR036162">
    <property type="entry name" value="Resolvase-like_N_sf"/>
</dbReference>
<dbReference type="Gene3D" id="3.40.50.1390">
    <property type="entry name" value="Resolvase, N-terminal catalytic domain"/>
    <property type="match status" value="1"/>
</dbReference>
<dbReference type="Gene3D" id="3.90.1750.20">
    <property type="entry name" value="Putative Large Serine Recombinase, Chain B, Domain 2"/>
    <property type="match status" value="1"/>
</dbReference>
<dbReference type="InterPro" id="IPR050639">
    <property type="entry name" value="SSR_resolvase"/>
</dbReference>